<dbReference type="EMBL" id="CP016414">
    <property type="protein sequence ID" value="ANU36915.1"/>
    <property type="molecule type" value="Genomic_DNA"/>
</dbReference>
<dbReference type="PATRIC" id="fig|45658.7.peg.1779"/>
<keyword evidence="1" id="KW-0472">Membrane</keyword>
<dbReference type="SUPFAM" id="SSF54523">
    <property type="entry name" value="Pili subunits"/>
    <property type="match status" value="1"/>
</dbReference>
<feature type="transmembrane region" description="Helical" evidence="1">
    <location>
        <begin position="12"/>
        <end position="35"/>
    </location>
</feature>
<organism evidence="2 3">
    <name type="scientific">Vibrio scophthalmi</name>
    <dbReference type="NCBI Taxonomy" id="45658"/>
    <lineage>
        <taxon>Bacteria</taxon>
        <taxon>Pseudomonadati</taxon>
        <taxon>Pseudomonadota</taxon>
        <taxon>Gammaproteobacteria</taxon>
        <taxon>Vibrionales</taxon>
        <taxon>Vibrionaceae</taxon>
        <taxon>Vibrio</taxon>
    </lineage>
</organism>
<dbReference type="InterPro" id="IPR045584">
    <property type="entry name" value="Pilin-like"/>
</dbReference>
<dbReference type="RefSeq" id="WP_065545505.1">
    <property type="nucleotide sequence ID" value="NZ_CP016414.1"/>
</dbReference>
<dbReference type="PROSITE" id="PS00409">
    <property type="entry name" value="PROKAR_NTER_METHYL"/>
    <property type="match status" value="1"/>
</dbReference>
<dbReference type="AlphaFoldDB" id="A0A1C7F9Z0"/>
<dbReference type="Pfam" id="PF07963">
    <property type="entry name" value="N_methyl"/>
    <property type="match status" value="1"/>
</dbReference>
<sequence length="191" mass="20955">MNKNKNNQSGFTLIELVVVIVILAILAVVAFPRFVSYQRDAHLARADAAFASFENSVHLFHNKWLTQGEPPPNQVVDYGQGDIFPSQAGFPLSVGTATHPNYPVTGEDCAELWEALMNVDLTIRAYGASGETGTILPSSTDIATWYTGSQQCTYHYTTGFEIDEKMPTMLYSPLTGEFEFTMQGTNATSSN</sequence>
<dbReference type="Gene3D" id="3.30.700.10">
    <property type="entry name" value="Glycoprotein, Type 4 Pilin"/>
    <property type="match status" value="1"/>
</dbReference>
<evidence type="ECO:0000313" key="2">
    <source>
        <dbReference type="EMBL" id="ANU36915.1"/>
    </source>
</evidence>
<gene>
    <name evidence="2" type="ORF">VSVS05_01790</name>
</gene>
<proteinExistence type="predicted"/>
<dbReference type="PANTHER" id="PTHR30093">
    <property type="entry name" value="GENERAL SECRETION PATHWAY PROTEIN G"/>
    <property type="match status" value="1"/>
</dbReference>
<dbReference type="GeneID" id="96873234"/>
<keyword evidence="3" id="KW-1185">Reference proteome</keyword>
<protein>
    <recommendedName>
        <fullName evidence="4">Prepilin-type N-terminal cleavage/methylation domain-containing protein</fullName>
    </recommendedName>
</protein>
<name>A0A1C7F9Z0_9VIBR</name>
<keyword evidence="1" id="KW-0812">Transmembrane</keyword>
<keyword evidence="1" id="KW-1133">Transmembrane helix</keyword>
<reference evidence="2 3" key="1">
    <citation type="submission" date="2016-07" db="EMBL/GenBank/DDBJ databases">
        <title>Genome sequencing of Vibrio scophthalmi strain VS-05, an isolated from Paralichthys olivaceus.</title>
        <authorList>
            <person name="Han H.-J."/>
        </authorList>
    </citation>
    <scope>NUCLEOTIDE SEQUENCE [LARGE SCALE GENOMIC DNA]</scope>
    <source>
        <strain evidence="2 3">VS-05</strain>
    </source>
</reference>
<evidence type="ECO:0000313" key="3">
    <source>
        <dbReference type="Proteomes" id="UP000092528"/>
    </source>
</evidence>
<dbReference type="PANTHER" id="PTHR30093:SF7">
    <property type="entry name" value="MSHA MAJOR PILIN SUBUNIT MSHA"/>
    <property type="match status" value="1"/>
</dbReference>
<dbReference type="STRING" id="45658.VSVS12_01209"/>
<evidence type="ECO:0000256" key="1">
    <source>
        <dbReference type="SAM" id="Phobius"/>
    </source>
</evidence>
<dbReference type="InterPro" id="IPR012902">
    <property type="entry name" value="N_methyl_site"/>
</dbReference>
<dbReference type="NCBIfam" id="TIGR02532">
    <property type="entry name" value="IV_pilin_GFxxxE"/>
    <property type="match status" value="1"/>
</dbReference>
<evidence type="ECO:0008006" key="4">
    <source>
        <dbReference type="Google" id="ProtNLM"/>
    </source>
</evidence>
<dbReference type="Proteomes" id="UP000092528">
    <property type="component" value="Chromosome 1"/>
</dbReference>
<accession>A0A1C7F9Z0</accession>